<evidence type="ECO:0000313" key="3">
    <source>
        <dbReference type="Proteomes" id="UP000612055"/>
    </source>
</evidence>
<reference evidence="2" key="1">
    <citation type="journal article" date="2020" name="bioRxiv">
        <title>Comparative genomics of Chlamydomonas.</title>
        <authorList>
            <person name="Craig R.J."/>
            <person name="Hasan A.R."/>
            <person name="Ness R.W."/>
            <person name="Keightley P.D."/>
        </authorList>
    </citation>
    <scope>NUCLEOTIDE SEQUENCE</scope>
    <source>
        <strain evidence="2">CCAP 11/70</strain>
    </source>
</reference>
<name>A0A835XQ88_9CHLO</name>
<evidence type="ECO:0000256" key="1">
    <source>
        <dbReference type="SAM" id="Phobius"/>
    </source>
</evidence>
<protein>
    <submittedName>
        <fullName evidence="2">Uncharacterized protein</fullName>
    </submittedName>
</protein>
<gene>
    <name evidence="2" type="ORF">HYH03_015100</name>
</gene>
<keyword evidence="1" id="KW-1133">Transmembrane helix</keyword>
<evidence type="ECO:0000313" key="2">
    <source>
        <dbReference type="EMBL" id="KAG2486276.1"/>
    </source>
</evidence>
<keyword evidence="1" id="KW-0812">Transmembrane</keyword>
<keyword evidence="1" id="KW-0472">Membrane</keyword>
<dbReference type="AlphaFoldDB" id="A0A835XQ88"/>
<feature type="transmembrane region" description="Helical" evidence="1">
    <location>
        <begin position="12"/>
        <end position="36"/>
    </location>
</feature>
<dbReference type="Proteomes" id="UP000612055">
    <property type="component" value="Unassembled WGS sequence"/>
</dbReference>
<dbReference type="EMBL" id="JAEHOE010000115">
    <property type="protein sequence ID" value="KAG2486276.1"/>
    <property type="molecule type" value="Genomic_DNA"/>
</dbReference>
<dbReference type="PANTHER" id="PTHR36706">
    <property type="entry name" value="UNNAMED PRODUCT"/>
    <property type="match status" value="1"/>
</dbReference>
<keyword evidence="3" id="KW-1185">Reference proteome</keyword>
<dbReference type="OrthoDB" id="5516192at2759"/>
<comment type="caution">
    <text evidence="2">The sequence shown here is derived from an EMBL/GenBank/DDBJ whole genome shotgun (WGS) entry which is preliminary data.</text>
</comment>
<accession>A0A835XQ88</accession>
<sequence>MSRPQAPNYSRRLIFFNRVVAGTILVGCASVLTGLVDVKIYKNEVEYSKETPDKERFKPHRCNDRLADMLEVIEAEDGNMWRDLRPSFRNWWACMRSAEGAEPAMPYLMLTPRDKQYIDPAKRRHGGEGDQVLGA</sequence>
<organism evidence="2 3">
    <name type="scientific">Edaphochlamys debaryana</name>
    <dbReference type="NCBI Taxonomy" id="47281"/>
    <lineage>
        <taxon>Eukaryota</taxon>
        <taxon>Viridiplantae</taxon>
        <taxon>Chlorophyta</taxon>
        <taxon>core chlorophytes</taxon>
        <taxon>Chlorophyceae</taxon>
        <taxon>CS clade</taxon>
        <taxon>Chlamydomonadales</taxon>
        <taxon>Chlamydomonadales incertae sedis</taxon>
        <taxon>Edaphochlamys</taxon>
    </lineage>
</organism>
<proteinExistence type="predicted"/>